<organism evidence="2">
    <name type="scientific">bioreactor metagenome</name>
    <dbReference type="NCBI Taxonomy" id="1076179"/>
    <lineage>
        <taxon>unclassified sequences</taxon>
        <taxon>metagenomes</taxon>
        <taxon>ecological metagenomes</taxon>
    </lineage>
</organism>
<gene>
    <name evidence="2" type="ORF">SDC9_12034</name>
</gene>
<feature type="region of interest" description="Disordered" evidence="1">
    <location>
        <begin position="80"/>
        <end position="103"/>
    </location>
</feature>
<evidence type="ECO:0000313" key="2">
    <source>
        <dbReference type="EMBL" id="MPL66361.1"/>
    </source>
</evidence>
<feature type="region of interest" description="Disordered" evidence="1">
    <location>
        <begin position="28"/>
        <end position="67"/>
    </location>
</feature>
<reference evidence="2" key="1">
    <citation type="submission" date="2019-08" db="EMBL/GenBank/DDBJ databases">
        <authorList>
            <person name="Kucharzyk K."/>
            <person name="Murdoch R.W."/>
            <person name="Higgins S."/>
            <person name="Loffler F."/>
        </authorList>
    </citation>
    <scope>NUCLEOTIDE SEQUENCE</scope>
</reference>
<sequence>MNFVFPGKEGKALFRNKEAFRRTRIGRRPGLGSFLGNHRRGAETAWAPVPGDDDREGSNGGKGMKEGDCSLVAKGVLNRTPANPVRSPFFYAAKPPAASKINE</sequence>
<evidence type="ECO:0000256" key="1">
    <source>
        <dbReference type="SAM" id="MobiDB-lite"/>
    </source>
</evidence>
<proteinExistence type="predicted"/>
<accession>A0A644TKW5</accession>
<dbReference type="EMBL" id="VSSQ01000032">
    <property type="protein sequence ID" value="MPL66361.1"/>
    <property type="molecule type" value="Genomic_DNA"/>
</dbReference>
<dbReference type="AlphaFoldDB" id="A0A644TKW5"/>
<name>A0A644TKW5_9ZZZZ</name>
<comment type="caution">
    <text evidence="2">The sequence shown here is derived from an EMBL/GenBank/DDBJ whole genome shotgun (WGS) entry which is preliminary data.</text>
</comment>
<protein>
    <submittedName>
        <fullName evidence="2">Uncharacterized protein</fullName>
    </submittedName>
</protein>